<dbReference type="InterPro" id="IPR036640">
    <property type="entry name" value="ABC1_TM_sf"/>
</dbReference>
<dbReference type="Gene3D" id="3.40.50.300">
    <property type="entry name" value="P-loop containing nucleotide triphosphate hydrolases"/>
    <property type="match status" value="1"/>
</dbReference>
<evidence type="ECO:0000256" key="1">
    <source>
        <dbReference type="ARBA" id="ARBA00004141"/>
    </source>
</evidence>
<evidence type="ECO:0008006" key="17">
    <source>
        <dbReference type="Google" id="ProtNLM"/>
    </source>
</evidence>
<dbReference type="PANTHER" id="PTHR45136:SF2">
    <property type="entry name" value="ABC TRANSPORTER DOMAIN-CONTAINING PROTEIN"/>
    <property type="match status" value="1"/>
</dbReference>
<evidence type="ECO:0000313" key="15">
    <source>
        <dbReference type="EMBL" id="RLM80963.1"/>
    </source>
</evidence>
<evidence type="ECO:0000256" key="6">
    <source>
        <dbReference type="ARBA" id="ARBA00022741"/>
    </source>
</evidence>
<evidence type="ECO:0000256" key="2">
    <source>
        <dbReference type="ARBA" id="ARBA00007577"/>
    </source>
</evidence>
<dbReference type="GO" id="GO:0140359">
    <property type="term" value="F:ABC-type transporter activity"/>
    <property type="evidence" value="ECO:0007669"/>
    <property type="project" value="InterPro"/>
</dbReference>
<gene>
    <name evidence="15" type="ORF">C2845_PM12G16950</name>
</gene>
<dbReference type="FunFam" id="1.20.1560.10:FF:000009">
    <property type="entry name" value="ABC transporter B family member 1"/>
    <property type="match status" value="1"/>
</dbReference>
<dbReference type="InterPro" id="IPR011527">
    <property type="entry name" value="ABC1_TM_dom"/>
</dbReference>
<feature type="domain" description="ABC transmembrane type-1" evidence="14">
    <location>
        <begin position="37"/>
        <end position="199"/>
    </location>
</feature>
<dbReference type="Proteomes" id="UP000275267">
    <property type="component" value="Unassembled WGS sequence"/>
</dbReference>
<evidence type="ECO:0000256" key="8">
    <source>
        <dbReference type="ARBA" id="ARBA00022989"/>
    </source>
</evidence>
<evidence type="ECO:0000256" key="3">
    <source>
        <dbReference type="ARBA" id="ARBA00022448"/>
    </source>
</evidence>
<evidence type="ECO:0000259" key="14">
    <source>
        <dbReference type="PROSITE" id="PS50929"/>
    </source>
</evidence>
<dbReference type="PANTHER" id="PTHR45136">
    <property type="entry name" value="ABC TRANSPORTER DOMAIN-CONTAINING PROTEIN"/>
    <property type="match status" value="1"/>
</dbReference>
<keyword evidence="6" id="KW-0547">Nucleotide-binding</keyword>
<dbReference type="Pfam" id="PF00664">
    <property type="entry name" value="ABC_membrane"/>
    <property type="match status" value="2"/>
</dbReference>
<dbReference type="GO" id="GO:0016887">
    <property type="term" value="F:ATP hydrolysis activity"/>
    <property type="evidence" value="ECO:0007669"/>
    <property type="project" value="InterPro"/>
</dbReference>
<proteinExistence type="inferred from homology"/>
<evidence type="ECO:0000256" key="11">
    <source>
        <dbReference type="SAM" id="MobiDB-lite"/>
    </source>
</evidence>
<comment type="caution">
    <text evidence="15">The sequence shown here is derived from an EMBL/GenBank/DDBJ whole genome shotgun (WGS) entry which is preliminary data.</text>
</comment>
<keyword evidence="5" id="KW-0677">Repeat</keyword>
<protein>
    <recommendedName>
        <fullName evidence="17">ABC transporter B family member 15-like</fullName>
    </recommendedName>
</protein>
<keyword evidence="8 12" id="KW-1133">Transmembrane helix</keyword>
<dbReference type="InterPro" id="IPR003439">
    <property type="entry name" value="ABC_transporter-like_ATP-bd"/>
</dbReference>
<feature type="region of interest" description="Disordered" evidence="11">
    <location>
        <begin position="325"/>
        <end position="349"/>
    </location>
</feature>
<reference evidence="16" key="1">
    <citation type="journal article" date="2019" name="Nat. Commun.">
        <title>The genome of broomcorn millet.</title>
        <authorList>
            <person name="Zou C."/>
            <person name="Miki D."/>
            <person name="Li D."/>
            <person name="Tang Q."/>
            <person name="Xiao L."/>
            <person name="Rajput S."/>
            <person name="Deng P."/>
            <person name="Jia W."/>
            <person name="Huang R."/>
            <person name="Zhang M."/>
            <person name="Sun Y."/>
            <person name="Hu J."/>
            <person name="Fu X."/>
            <person name="Schnable P.S."/>
            <person name="Li F."/>
            <person name="Zhang H."/>
            <person name="Feng B."/>
            <person name="Zhu X."/>
            <person name="Liu R."/>
            <person name="Schnable J.C."/>
            <person name="Zhu J.-K."/>
            <person name="Zhang H."/>
        </authorList>
    </citation>
    <scope>NUCLEOTIDE SEQUENCE [LARGE SCALE GENOMIC DNA]</scope>
</reference>
<dbReference type="CDD" id="cd18578">
    <property type="entry name" value="ABC_6TM_Pgp_ABCB1_D2_like"/>
    <property type="match status" value="1"/>
</dbReference>
<organism evidence="15 16">
    <name type="scientific">Panicum miliaceum</name>
    <name type="common">Proso millet</name>
    <name type="synonym">Broomcorn millet</name>
    <dbReference type="NCBI Taxonomy" id="4540"/>
    <lineage>
        <taxon>Eukaryota</taxon>
        <taxon>Viridiplantae</taxon>
        <taxon>Streptophyta</taxon>
        <taxon>Embryophyta</taxon>
        <taxon>Tracheophyta</taxon>
        <taxon>Spermatophyta</taxon>
        <taxon>Magnoliopsida</taxon>
        <taxon>Liliopsida</taxon>
        <taxon>Poales</taxon>
        <taxon>Poaceae</taxon>
        <taxon>PACMAD clade</taxon>
        <taxon>Panicoideae</taxon>
        <taxon>Panicodae</taxon>
        <taxon>Paniceae</taxon>
        <taxon>Panicinae</taxon>
        <taxon>Panicum</taxon>
        <taxon>Panicum sect. Panicum</taxon>
    </lineage>
</organism>
<keyword evidence="10" id="KW-0325">Glycoprotein</keyword>
<keyword evidence="7" id="KW-0067">ATP-binding</keyword>
<evidence type="ECO:0000313" key="16">
    <source>
        <dbReference type="Proteomes" id="UP000275267"/>
    </source>
</evidence>
<keyword evidence="3" id="KW-0813">Transport</keyword>
<evidence type="ECO:0000256" key="7">
    <source>
        <dbReference type="ARBA" id="ARBA00022840"/>
    </source>
</evidence>
<feature type="transmembrane region" description="Helical" evidence="12">
    <location>
        <begin position="610"/>
        <end position="634"/>
    </location>
</feature>
<dbReference type="GO" id="GO:0010329">
    <property type="term" value="F:auxin efflux transmembrane transporter activity"/>
    <property type="evidence" value="ECO:0007669"/>
    <property type="project" value="UniProtKB-ARBA"/>
</dbReference>
<evidence type="ECO:0000256" key="12">
    <source>
        <dbReference type="SAM" id="Phobius"/>
    </source>
</evidence>
<evidence type="ECO:0000259" key="13">
    <source>
        <dbReference type="PROSITE" id="PS50893"/>
    </source>
</evidence>
<dbReference type="SUPFAM" id="SSF90123">
    <property type="entry name" value="ABC transporter transmembrane region"/>
    <property type="match status" value="1"/>
</dbReference>
<feature type="transmembrane region" description="Helical" evidence="12">
    <location>
        <begin position="427"/>
        <end position="446"/>
    </location>
</feature>
<evidence type="ECO:0000256" key="4">
    <source>
        <dbReference type="ARBA" id="ARBA00022692"/>
    </source>
</evidence>
<feature type="transmembrane region" description="Helical" evidence="12">
    <location>
        <begin position="105"/>
        <end position="124"/>
    </location>
</feature>
<comment type="similarity">
    <text evidence="2">Belongs to the ABC transporter superfamily. ABCB family. Multidrug resistance exporter (TC 3.A.1.201) subfamily.</text>
</comment>
<comment type="subcellular location">
    <subcellularLocation>
        <location evidence="1">Membrane</location>
        <topology evidence="1">Multi-pass membrane protein</topology>
    </subcellularLocation>
</comment>
<keyword evidence="9 12" id="KW-0472">Membrane</keyword>
<accession>A0A3L6QK02</accession>
<dbReference type="STRING" id="4540.A0A3L6QK02"/>
<feature type="transmembrane region" description="Helical" evidence="12">
    <location>
        <begin position="534"/>
        <end position="553"/>
    </location>
</feature>
<keyword evidence="4 12" id="KW-0812">Transmembrane</keyword>
<feature type="domain" description="ABC transporter" evidence="13">
    <location>
        <begin position="65"/>
        <end position="303"/>
    </location>
</feature>
<evidence type="ECO:0000256" key="5">
    <source>
        <dbReference type="ARBA" id="ARBA00022737"/>
    </source>
</evidence>
<feature type="transmembrane region" description="Helical" evidence="12">
    <location>
        <begin position="387"/>
        <end position="407"/>
    </location>
</feature>
<dbReference type="AlphaFoldDB" id="A0A3L6QK02"/>
<dbReference type="EMBL" id="PQIB02000012">
    <property type="protein sequence ID" value="RLM80963.1"/>
    <property type="molecule type" value="Genomic_DNA"/>
</dbReference>
<name>A0A3L6QK02_PANMI</name>
<keyword evidence="16" id="KW-1185">Reference proteome</keyword>
<dbReference type="OrthoDB" id="6500128at2759"/>
<dbReference type="InterPro" id="IPR027417">
    <property type="entry name" value="P-loop_NTPase"/>
</dbReference>
<dbReference type="InterPro" id="IPR017871">
    <property type="entry name" value="ABC_transporter-like_CS"/>
</dbReference>
<dbReference type="GO" id="GO:0005886">
    <property type="term" value="C:plasma membrane"/>
    <property type="evidence" value="ECO:0007669"/>
    <property type="project" value="UniProtKB-ARBA"/>
</dbReference>
<dbReference type="Gene3D" id="1.20.1560.10">
    <property type="entry name" value="ABC transporter type 1, transmembrane domain"/>
    <property type="match status" value="2"/>
</dbReference>
<feature type="domain" description="ABC transmembrane type-1" evidence="14">
    <location>
        <begin position="388"/>
        <end position="657"/>
    </location>
</feature>
<dbReference type="PROSITE" id="PS00211">
    <property type="entry name" value="ABC_TRANSPORTER_1"/>
    <property type="match status" value="1"/>
</dbReference>
<evidence type="ECO:0000256" key="9">
    <source>
        <dbReference type="ARBA" id="ARBA00023136"/>
    </source>
</evidence>
<dbReference type="PROSITE" id="PS50929">
    <property type="entry name" value="ABC_TM1F"/>
    <property type="match status" value="2"/>
</dbReference>
<dbReference type="SUPFAM" id="SSF52540">
    <property type="entry name" value="P-loop containing nucleoside triphosphate hydrolases"/>
    <property type="match status" value="2"/>
</dbReference>
<sequence length="747" mass="82059">MAGEAATAAEKEAPPAPRSSFLSVFMHADAADVALMLLGLVGAMGDGMSFPAMLLLFIRVTNDLGRGPNLVREFSSRINEHHWTVDTDEAACLHPPDPDQNARNLVFLACVSWFMAFLEGYCWARTAERQASRMRARYLRAVLRQDMEYFDLRAGSTSEVVTSVSSDSLVVQDALAEKLPNFVMNTTLFVSSYVFGFAVGERGVQMSGGQKQRIAIARSILKSPKILLLDEATSALDTESERIVQEALDLASTSRTAIVVAHRLSTIRNADMIAVMQSGEVKELGSHDELNAIGNGLYTSLTRLEQQTRDLHEVDDEISRIGSSSIAAGQSSRHNMSRESSLVSRSSPGRLMGDVGNDDSIVKKSSLPPVPSFRRLLMINIPEWKQMLIGSFSALVLGAIQPVHAYGMGSMFSVYFLADHAEMKEKTRVYVLLFVALAVLSFLLNIGQHYSFGYMGEHLTKRIREQMLAKVLTFEIGWFDREENSTGAICSQLAKDSNAVRSLVGDRMALLVQAGSAVLIACTMGMVIAWRFALVMLAVQPLIIICFYTRRVLLKSMSKKSVEAQSQSSKLAAEAVSNVRTVIAFSSQACILRLFKQAQNGPRKESIRQAWFSGLGLGTSLALMTCSWALYFWYGGKLMAEHRISTKELMQTFMILVTTGRVIAEADEATSALDSQSENVVQEALDRVMIGRTTVVVAHRLTSIMNCDMIAVLDRGMIVEKGTHASLMAKGPSGAYFRLVRLQQGCN</sequence>
<feature type="transmembrane region" description="Helical" evidence="12">
    <location>
        <begin position="33"/>
        <end position="58"/>
    </location>
</feature>
<evidence type="ECO:0000256" key="10">
    <source>
        <dbReference type="ARBA" id="ARBA00023180"/>
    </source>
</evidence>
<dbReference type="PROSITE" id="PS50893">
    <property type="entry name" value="ABC_TRANSPORTER_2"/>
    <property type="match status" value="1"/>
</dbReference>
<dbReference type="GO" id="GO:0005524">
    <property type="term" value="F:ATP binding"/>
    <property type="evidence" value="ECO:0007669"/>
    <property type="project" value="UniProtKB-KW"/>
</dbReference>